<evidence type="ECO:0008006" key="3">
    <source>
        <dbReference type="Google" id="ProtNLM"/>
    </source>
</evidence>
<proteinExistence type="predicted"/>
<evidence type="ECO:0000313" key="1">
    <source>
        <dbReference type="EMBL" id="NPE14998.1"/>
    </source>
</evidence>
<sequence length="129" mass="14421">MSMCTLMFVPVFFGACGESKPAPEELAARAAKTYYDHLIAGRYAEYVAGLNVPDTIPDGYREQLTTNAKMFAVIQQREHKGMSGVDVLRVKTDSISGHTLVYLMLCFGDSVREEIVVPMIEHDGVWKMR</sequence>
<name>A0ABX2AZS8_9BACT</name>
<dbReference type="Gene3D" id="3.10.450.50">
    <property type="match status" value="1"/>
</dbReference>
<organism evidence="1 2">
    <name type="scientific">Xylanibacter rodentium</name>
    <dbReference type="NCBI Taxonomy" id="2736289"/>
    <lineage>
        <taxon>Bacteria</taxon>
        <taxon>Pseudomonadati</taxon>
        <taxon>Bacteroidota</taxon>
        <taxon>Bacteroidia</taxon>
        <taxon>Bacteroidales</taxon>
        <taxon>Prevotellaceae</taxon>
        <taxon>Xylanibacter</taxon>
    </lineage>
</organism>
<comment type="caution">
    <text evidence="1">The sequence shown here is derived from an EMBL/GenBank/DDBJ whole genome shotgun (WGS) entry which is preliminary data.</text>
</comment>
<accession>A0ABX2AZS8</accession>
<protein>
    <recommendedName>
        <fullName evidence="3">DUF4878 domain-containing protein</fullName>
    </recommendedName>
</protein>
<evidence type="ECO:0000313" key="2">
    <source>
        <dbReference type="Proteomes" id="UP001193734"/>
    </source>
</evidence>
<reference evidence="1 2" key="1">
    <citation type="submission" date="2020-05" db="EMBL/GenBank/DDBJ databases">
        <title>Distinct polysaccharide utilization as determinants for interspecies competition between intestinal Prevotella spp.</title>
        <authorList>
            <person name="Galvez E.J.C."/>
            <person name="Iljazovic A."/>
            <person name="Strowig T."/>
        </authorList>
    </citation>
    <scope>NUCLEOTIDE SEQUENCE [LARGE SCALE GENOMIC DNA]</scope>
    <source>
        <strain evidence="1 2">PROD</strain>
    </source>
</reference>
<dbReference type="Proteomes" id="UP001193734">
    <property type="component" value="Unassembled WGS sequence"/>
</dbReference>
<keyword evidence="2" id="KW-1185">Reference proteome</keyword>
<dbReference type="EMBL" id="JABKKE010000022">
    <property type="protein sequence ID" value="NPE14998.1"/>
    <property type="molecule type" value="Genomic_DNA"/>
</dbReference>
<gene>
    <name evidence="1" type="ORF">HPS55_11835</name>
</gene>